<evidence type="ECO:0000259" key="7">
    <source>
        <dbReference type="Pfam" id="PF01850"/>
    </source>
</evidence>
<evidence type="ECO:0000256" key="4">
    <source>
        <dbReference type="ARBA" id="ARBA00022801"/>
    </source>
</evidence>
<dbReference type="SUPFAM" id="SSF88723">
    <property type="entry name" value="PIN domain-like"/>
    <property type="match status" value="1"/>
</dbReference>
<evidence type="ECO:0000256" key="5">
    <source>
        <dbReference type="ARBA" id="ARBA00022842"/>
    </source>
</evidence>
<gene>
    <name evidence="6" type="primary">vapC</name>
    <name evidence="8" type="ORF">GCM10017579_08110</name>
</gene>
<dbReference type="PANTHER" id="PTHR35901">
    <property type="entry name" value="RIBONUCLEASE VAPC3"/>
    <property type="match status" value="1"/>
</dbReference>
<dbReference type="InterPro" id="IPR051619">
    <property type="entry name" value="TypeII_TA_RNase_PINc/VapC"/>
</dbReference>
<keyword evidence="4 6" id="KW-0378">Hydrolase</keyword>
<dbReference type="RefSeq" id="WP_189119596.1">
    <property type="nucleotide sequence ID" value="NZ_BMRK01000013.1"/>
</dbReference>
<evidence type="ECO:0000313" key="8">
    <source>
        <dbReference type="EMBL" id="GLJ66775.1"/>
    </source>
</evidence>
<protein>
    <recommendedName>
        <fullName evidence="6">Ribonuclease VapC</fullName>
        <shortName evidence="6">RNase VapC</shortName>
        <ecNumber evidence="6">3.1.-.-</ecNumber>
    </recommendedName>
    <alternativeName>
        <fullName evidence="6">Toxin VapC</fullName>
    </alternativeName>
</protein>
<keyword evidence="6" id="KW-0800">Toxin</keyword>
<comment type="caution">
    <text evidence="8">The sequence shown here is derived from an EMBL/GenBank/DDBJ whole genome shotgun (WGS) entry which is preliminary data.</text>
</comment>
<reference evidence="8" key="1">
    <citation type="journal article" date="2014" name="Int. J. Syst. Evol. Microbiol.">
        <title>Complete genome of a new Firmicutes species belonging to the dominant human colonic microbiota ('Ruminococcus bicirculans') reveals two chromosomes and a selective capacity to utilize plant glucans.</title>
        <authorList>
            <consortium name="NISC Comparative Sequencing Program"/>
            <person name="Wegmann U."/>
            <person name="Louis P."/>
            <person name="Goesmann A."/>
            <person name="Henrissat B."/>
            <person name="Duncan S.H."/>
            <person name="Flint H.J."/>
        </authorList>
    </citation>
    <scope>NUCLEOTIDE SEQUENCE</scope>
    <source>
        <strain evidence="8">VKM Ac-1246</strain>
    </source>
</reference>
<evidence type="ECO:0000256" key="3">
    <source>
        <dbReference type="ARBA" id="ARBA00022723"/>
    </source>
</evidence>
<name>A0ABQ5SRL5_9ACTN</name>
<dbReference type="InterPro" id="IPR022907">
    <property type="entry name" value="VapC_family"/>
</dbReference>
<comment type="function">
    <text evidence="6">Toxic component of a toxin-antitoxin (TA) system. An RNase.</text>
</comment>
<dbReference type="Pfam" id="PF01850">
    <property type="entry name" value="PIN"/>
    <property type="match status" value="1"/>
</dbReference>
<keyword evidence="3 6" id="KW-0479">Metal-binding</keyword>
<keyword evidence="1 6" id="KW-1277">Toxin-antitoxin system</keyword>
<comment type="similarity">
    <text evidence="6">Belongs to the PINc/VapC protein family.</text>
</comment>
<keyword evidence="9" id="KW-1185">Reference proteome</keyword>
<evidence type="ECO:0000256" key="2">
    <source>
        <dbReference type="ARBA" id="ARBA00022722"/>
    </source>
</evidence>
<keyword evidence="2 6" id="KW-0540">Nuclease</keyword>
<feature type="domain" description="PIN" evidence="7">
    <location>
        <begin position="2"/>
        <end position="123"/>
    </location>
</feature>
<dbReference type="PANTHER" id="PTHR35901:SF1">
    <property type="entry name" value="EXONUCLEASE VAPC9"/>
    <property type="match status" value="1"/>
</dbReference>
<dbReference type="HAMAP" id="MF_00265">
    <property type="entry name" value="VapC_Nob1"/>
    <property type="match status" value="1"/>
</dbReference>
<evidence type="ECO:0000256" key="6">
    <source>
        <dbReference type="HAMAP-Rule" id="MF_00265"/>
    </source>
</evidence>
<proteinExistence type="inferred from homology"/>
<organism evidence="8 9">
    <name type="scientific">Nocardioides luteus</name>
    <dbReference type="NCBI Taxonomy" id="1844"/>
    <lineage>
        <taxon>Bacteria</taxon>
        <taxon>Bacillati</taxon>
        <taxon>Actinomycetota</taxon>
        <taxon>Actinomycetes</taxon>
        <taxon>Propionibacteriales</taxon>
        <taxon>Nocardioidaceae</taxon>
        <taxon>Nocardioides</taxon>
    </lineage>
</organism>
<keyword evidence="5 6" id="KW-0460">Magnesium</keyword>
<dbReference type="Gene3D" id="3.40.50.1010">
    <property type="entry name" value="5'-nuclease"/>
    <property type="match status" value="1"/>
</dbReference>
<sequence>MIVPDASAVALLFADPGSDSRVDAATRVLTDDPEWVVPEIWRTEMLSVFRGLSLGGKLTDQDADRALRWLQTITVITAPSGPCLARMWELRRNLSTYDAGYVAVAESHDLTLVTADVRIAKAGVARCAVRTVTAG</sequence>
<feature type="binding site" evidence="6">
    <location>
        <position position="98"/>
    </location>
    <ligand>
        <name>Mg(2+)</name>
        <dbReference type="ChEBI" id="CHEBI:18420"/>
    </ligand>
</feature>
<dbReference type="InterPro" id="IPR029060">
    <property type="entry name" value="PIN-like_dom_sf"/>
</dbReference>
<reference evidence="8" key="2">
    <citation type="submission" date="2023-01" db="EMBL/GenBank/DDBJ databases">
        <authorList>
            <person name="Sun Q."/>
            <person name="Evtushenko L."/>
        </authorList>
    </citation>
    <scope>NUCLEOTIDE SEQUENCE</scope>
    <source>
        <strain evidence="8">VKM Ac-1246</strain>
    </source>
</reference>
<dbReference type="InterPro" id="IPR044153">
    <property type="entry name" value="PIN_Pae0151-like"/>
</dbReference>
<dbReference type="Proteomes" id="UP001142292">
    <property type="component" value="Unassembled WGS sequence"/>
</dbReference>
<dbReference type="EC" id="3.1.-.-" evidence="6"/>
<feature type="binding site" evidence="6">
    <location>
        <position position="5"/>
    </location>
    <ligand>
        <name>Mg(2+)</name>
        <dbReference type="ChEBI" id="CHEBI:18420"/>
    </ligand>
</feature>
<accession>A0ABQ5SRL5</accession>
<dbReference type="CDD" id="cd09873">
    <property type="entry name" value="PIN_Pae0151-like"/>
    <property type="match status" value="1"/>
</dbReference>
<evidence type="ECO:0000256" key="1">
    <source>
        <dbReference type="ARBA" id="ARBA00022649"/>
    </source>
</evidence>
<comment type="cofactor">
    <cofactor evidence="6">
        <name>Mg(2+)</name>
        <dbReference type="ChEBI" id="CHEBI:18420"/>
    </cofactor>
</comment>
<dbReference type="EMBL" id="BSEL01000002">
    <property type="protein sequence ID" value="GLJ66775.1"/>
    <property type="molecule type" value="Genomic_DNA"/>
</dbReference>
<evidence type="ECO:0000313" key="9">
    <source>
        <dbReference type="Proteomes" id="UP001142292"/>
    </source>
</evidence>
<dbReference type="InterPro" id="IPR002716">
    <property type="entry name" value="PIN_dom"/>
</dbReference>